<evidence type="ECO:0000256" key="1">
    <source>
        <dbReference type="ARBA" id="ARBA00022679"/>
    </source>
</evidence>
<dbReference type="InterPro" id="IPR002504">
    <property type="entry name" value="NADK"/>
</dbReference>
<dbReference type="SUPFAM" id="SSF111331">
    <property type="entry name" value="NAD kinase/diacylglycerol kinase-like"/>
    <property type="match status" value="1"/>
</dbReference>
<dbReference type="GO" id="GO:0003951">
    <property type="term" value="F:NAD+ kinase activity"/>
    <property type="evidence" value="ECO:0007669"/>
    <property type="project" value="InterPro"/>
</dbReference>
<organism evidence="5">
    <name type="scientific">marine sediment metagenome</name>
    <dbReference type="NCBI Taxonomy" id="412755"/>
    <lineage>
        <taxon>unclassified sequences</taxon>
        <taxon>metagenomes</taxon>
        <taxon>ecological metagenomes</taxon>
    </lineage>
</organism>
<sequence length="269" mass="29649">MIIALFFHEEKKSSFEIAKQLVGYLEKYKVQVVAEDEKAKALNIKPISSINENEIKFLISMGGDGTILRVAHKYSHLDAAILGINLGNLGFMADIPETDILPSLDDLISNKFTIENRLILEGTSAKGEKFFAANDIVFHRACNHSLIDLSLSVDNSFLNTFSADGIIIATPNGSTAYSLSAGGPIVSPQLDAFLITPICPHTISNRPIVLTANHEIEVKYLSTDNAPVEVHADGLVHFEITTNESFKIKKSKKKFKLVKFRSPFTENND</sequence>
<dbReference type="GO" id="GO:0019674">
    <property type="term" value="P:NAD+ metabolic process"/>
    <property type="evidence" value="ECO:0007669"/>
    <property type="project" value="InterPro"/>
</dbReference>
<comment type="caution">
    <text evidence="5">The sequence shown here is derived from an EMBL/GenBank/DDBJ whole genome shotgun (WGS) entry which is preliminary data.</text>
</comment>
<dbReference type="EMBL" id="LAZR01051115">
    <property type="protein sequence ID" value="KKK85858.1"/>
    <property type="molecule type" value="Genomic_DNA"/>
</dbReference>
<keyword evidence="3" id="KW-0521">NADP</keyword>
<proteinExistence type="inferred from homology"/>
<evidence type="ECO:0000256" key="4">
    <source>
        <dbReference type="ARBA" id="ARBA00023027"/>
    </source>
</evidence>
<dbReference type="InterPro" id="IPR017437">
    <property type="entry name" value="ATP-NAD_kinase_PpnK-typ_C"/>
</dbReference>
<keyword evidence="1" id="KW-0808">Transferase</keyword>
<dbReference type="Pfam" id="PF01513">
    <property type="entry name" value="NAD_kinase"/>
    <property type="match status" value="1"/>
</dbReference>
<dbReference type="Gene3D" id="3.40.50.10330">
    <property type="entry name" value="Probable inorganic polyphosphate/atp-NAD kinase, domain 1"/>
    <property type="match status" value="1"/>
</dbReference>
<evidence type="ECO:0000313" key="5">
    <source>
        <dbReference type="EMBL" id="KKK85858.1"/>
    </source>
</evidence>
<dbReference type="PANTHER" id="PTHR20275:SF0">
    <property type="entry name" value="NAD KINASE"/>
    <property type="match status" value="1"/>
</dbReference>
<keyword evidence="2" id="KW-0418">Kinase</keyword>
<evidence type="ECO:0008006" key="6">
    <source>
        <dbReference type="Google" id="ProtNLM"/>
    </source>
</evidence>
<name>A0A0F8YWU3_9ZZZZ</name>
<gene>
    <name evidence="5" type="ORF">LCGC14_2769030</name>
</gene>
<dbReference type="GO" id="GO:0006741">
    <property type="term" value="P:NADP+ biosynthetic process"/>
    <property type="evidence" value="ECO:0007669"/>
    <property type="project" value="InterPro"/>
</dbReference>
<evidence type="ECO:0000256" key="2">
    <source>
        <dbReference type="ARBA" id="ARBA00022777"/>
    </source>
</evidence>
<evidence type="ECO:0000256" key="3">
    <source>
        <dbReference type="ARBA" id="ARBA00022857"/>
    </source>
</evidence>
<dbReference type="PANTHER" id="PTHR20275">
    <property type="entry name" value="NAD KINASE"/>
    <property type="match status" value="1"/>
</dbReference>
<dbReference type="AlphaFoldDB" id="A0A0F8YWU3"/>
<accession>A0A0F8YWU3</accession>
<dbReference type="HAMAP" id="MF_00361">
    <property type="entry name" value="NAD_kinase"/>
    <property type="match status" value="1"/>
</dbReference>
<dbReference type="InterPro" id="IPR017438">
    <property type="entry name" value="ATP-NAD_kinase_N"/>
</dbReference>
<keyword evidence="4" id="KW-0520">NAD</keyword>
<dbReference type="Pfam" id="PF20143">
    <property type="entry name" value="NAD_kinase_C"/>
    <property type="match status" value="1"/>
</dbReference>
<dbReference type="Gene3D" id="2.60.200.30">
    <property type="entry name" value="Probable inorganic polyphosphate/atp-NAD kinase, domain 2"/>
    <property type="match status" value="1"/>
</dbReference>
<reference evidence="5" key="1">
    <citation type="journal article" date="2015" name="Nature">
        <title>Complex archaea that bridge the gap between prokaryotes and eukaryotes.</title>
        <authorList>
            <person name="Spang A."/>
            <person name="Saw J.H."/>
            <person name="Jorgensen S.L."/>
            <person name="Zaremba-Niedzwiedzka K."/>
            <person name="Martijn J."/>
            <person name="Lind A.E."/>
            <person name="van Eijk R."/>
            <person name="Schleper C."/>
            <person name="Guy L."/>
            <person name="Ettema T.J."/>
        </authorList>
    </citation>
    <scope>NUCLEOTIDE SEQUENCE</scope>
</reference>
<protein>
    <recommendedName>
        <fullName evidence="6">NAD kinase</fullName>
    </recommendedName>
</protein>
<dbReference type="InterPro" id="IPR016064">
    <property type="entry name" value="NAD/diacylglycerol_kinase_sf"/>
</dbReference>